<comment type="subcellular location">
    <subcellularLocation>
        <location evidence="1">Membrane</location>
        <topology evidence="1">Multi-pass membrane protein</topology>
    </subcellularLocation>
</comment>
<organism evidence="5 6">
    <name type="scientific">Cyprinodon variegatus</name>
    <name type="common">Sheepshead minnow</name>
    <dbReference type="NCBI Taxonomy" id="28743"/>
    <lineage>
        <taxon>Eukaryota</taxon>
        <taxon>Metazoa</taxon>
        <taxon>Chordata</taxon>
        <taxon>Craniata</taxon>
        <taxon>Vertebrata</taxon>
        <taxon>Euteleostomi</taxon>
        <taxon>Actinopterygii</taxon>
        <taxon>Neopterygii</taxon>
        <taxon>Teleostei</taxon>
        <taxon>Neoteleostei</taxon>
        <taxon>Acanthomorphata</taxon>
        <taxon>Ovalentaria</taxon>
        <taxon>Atherinomorphae</taxon>
        <taxon>Cyprinodontiformes</taxon>
        <taxon>Cyprinodontidae</taxon>
        <taxon>Cyprinodon</taxon>
    </lineage>
</organism>
<dbReference type="Ensembl" id="ENSCVAT00000018901.1">
    <property type="protein sequence ID" value="ENSCVAP00000027653.1"/>
    <property type="gene ID" value="ENSCVAG00000014219.1"/>
</dbReference>
<dbReference type="Pfam" id="PF00335">
    <property type="entry name" value="Tetraspanin"/>
    <property type="match status" value="1"/>
</dbReference>
<accession>A0A3Q2E5V9</accession>
<reference evidence="5" key="1">
    <citation type="submission" date="2025-08" db="UniProtKB">
        <authorList>
            <consortium name="Ensembl"/>
        </authorList>
    </citation>
    <scope>IDENTIFICATION</scope>
</reference>
<evidence type="ECO:0000256" key="4">
    <source>
        <dbReference type="ARBA" id="ARBA00023136"/>
    </source>
</evidence>
<dbReference type="Gene3D" id="1.10.1450.10">
    <property type="entry name" value="Tetraspanin"/>
    <property type="match status" value="1"/>
</dbReference>
<dbReference type="GeneTree" id="ENSGT00940000164506"/>
<protein>
    <submittedName>
        <fullName evidence="5">Tetraspanin 34a</fullName>
    </submittedName>
</protein>
<keyword evidence="4" id="KW-0472">Membrane</keyword>
<name>A0A3Q2E5V9_CYPVA</name>
<dbReference type="InterPro" id="IPR008952">
    <property type="entry name" value="Tetraspanin_EC2_sf"/>
</dbReference>
<keyword evidence="2" id="KW-0812">Transmembrane</keyword>
<dbReference type="STRING" id="28743.ENSCVAP00000027653"/>
<keyword evidence="6" id="KW-1185">Reference proteome</keyword>
<keyword evidence="3" id="KW-1133">Transmembrane helix</keyword>
<evidence type="ECO:0000313" key="5">
    <source>
        <dbReference type="Ensembl" id="ENSCVAP00000027653.1"/>
    </source>
</evidence>
<sequence>KMCTGFLKVMMFIFNGAIFVKLLKSKPGPFWVLRFTDLIKKVISLHDGLLFASHSQVDELFEELEDDVKTAIQSKYGNPNDMTTLWDTAMKEFRCCGYKNYTDFDGSPFNQLKGEYPGPCCGTPDGKCSLTEVQQVDIPGCFTKLVTVLEDNSFIIAGVAFGIAAIEVHCYTICFGVFSSCFNIFFASYT</sequence>
<proteinExistence type="predicted"/>
<dbReference type="GO" id="GO:0016020">
    <property type="term" value="C:membrane"/>
    <property type="evidence" value="ECO:0007669"/>
    <property type="project" value="UniProtKB-SubCell"/>
</dbReference>
<dbReference type="InterPro" id="IPR018499">
    <property type="entry name" value="Tetraspanin/Peripherin"/>
</dbReference>
<dbReference type="SUPFAM" id="SSF48652">
    <property type="entry name" value="Tetraspanin"/>
    <property type="match status" value="1"/>
</dbReference>
<evidence type="ECO:0000256" key="1">
    <source>
        <dbReference type="ARBA" id="ARBA00004141"/>
    </source>
</evidence>
<dbReference type="Proteomes" id="UP000265020">
    <property type="component" value="Unassembled WGS sequence"/>
</dbReference>
<evidence type="ECO:0000313" key="6">
    <source>
        <dbReference type="Proteomes" id="UP000265020"/>
    </source>
</evidence>
<evidence type="ECO:0000256" key="2">
    <source>
        <dbReference type="ARBA" id="ARBA00022692"/>
    </source>
</evidence>
<reference evidence="5" key="2">
    <citation type="submission" date="2025-09" db="UniProtKB">
        <authorList>
            <consortium name="Ensembl"/>
        </authorList>
    </citation>
    <scope>IDENTIFICATION</scope>
</reference>
<dbReference type="AlphaFoldDB" id="A0A3Q2E5V9"/>
<evidence type="ECO:0000256" key="3">
    <source>
        <dbReference type="ARBA" id="ARBA00022989"/>
    </source>
</evidence>